<gene>
    <name evidence="3" type="ORF">METZ01_LOCUS31453</name>
</gene>
<dbReference type="PROSITE" id="PS51257">
    <property type="entry name" value="PROKAR_LIPOPROTEIN"/>
    <property type="match status" value="1"/>
</dbReference>
<dbReference type="Pfam" id="PF13200">
    <property type="entry name" value="DUF4015"/>
    <property type="match status" value="1"/>
</dbReference>
<dbReference type="AlphaFoldDB" id="A0A381QJJ7"/>
<dbReference type="InterPro" id="IPR025275">
    <property type="entry name" value="DUF4015"/>
</dbReference>
<proteinExistence type="predicted"/>
<protein>
    <recommendedName>
        <fullName evidence="2">DUF4015 domain-containing protein</fullName>
    </recommendedName>
</protein>
<dbReference type="SUPFAM" id="SSF51445">
    <property type="entry name" value="(Trans)glycosidases"/>
    <property type="match status" value="1"/>
</dbReference>
<evidence type="ECO:0000256" key="1">
    <source>
        <dbReference type="SAM" id="MobiDB-lite"/>
    </source>
</evidence>
<organism evidence="3">
    <name type="scientific">marine metagenome</name>
    <dbReference type="NCBI Taxonomy" id="408172"/>
    <lineage>
        <taxon>unclassified sequences</taxon>
        <taxon>metagenomes</taxon>
        <taxon>ecological metagenomes</taxon>
    </lineage>
</organism>
<dbReference type="EMBL" id="UINC01001360">
    <property type="protein sequence ID" value="SUZ78599.1"/>
    <property type="molecule type" value="Genomic_DNA"/>
</dbReference>
<name>A0A381QJJ7_9ZZZZ</name>
<feature type="domain" description="DUF4015" evidence="2">
    <location>
        <begin position="98"/>
        <end position="410"/>
    </location>
</feature>
<reference evidence="3" key="1">
    <citation type="submission" date="2018-05" db="EMBL/GenBank/DDBJ databases">
        <authorList>
            <person name="Lanie J.A."/>
            <person name="Ng W.-L."/>
            <person name="Kazmierczak K.M."/>
            <person name="Andrzejewski T.M."/>
            <person name="Davidsen T.M."/>
            <person name="Wayne K.J."/>
            <person name="Tettelin H."/>
            <person name="Glass J.I."/>
            <person name="Rusch D."/>
            <person name="Podicherti R."/>
            <person name="Tsui H.-C.T."/>
            <person name="Winkler M.E."/>
        </authorList>
    </citation>
    <scope>NUCLEOTIDE SEQUENCE</scope>
</reference>
<evidence type="ECO:0000259" key="2">
    <source>
        <dbReference type="Pfam" id="PF13200"/>
    </source>
</evidence>
<accession>A0A381QJJ7</accession>
<feature type="region of interest" description="Disordered" evidence="1">
    <location>
        <begin position="20"/>
        <end position="40"/>
    </location>
</feature>
<evidence type="ECO:0000313" key="3">
    <source>
        <dbReference type="EMBL" id="SUZ78599.1"/>
    </source>
</evidence>
<dbReference type="InterPro" id="IPR017853">
    <property type="entry name" value="GH"/>
</dbReference>
<sequence length="456" mass="49975">MLRYPGLIFATLTLFACKAGPSGSERSEGPIRSGSESSDLVPLLISSTEEEVDNGLANIGEELSANPGVQTPVLGEPEAHLTDEKSGVRFTRPPAVRGLYVNAWAAGSRTRMDALIDIAQRTEINAFVIDIKDASGYVSHSTEVEFAHEVGATEEIRIRDLSGLLTRLEQEQIYPIARIVIVKDPIVGASRPDLAVQDSAGGVWIDSKGIVWLNPYNREVWDYHVGLAREVAQMGFPEIQWDYVRFPDAPAEERQRAVYPGSDELSKTEAIRSFLSYSREELASLGVRVTADVFGLTTSASLDVGIGQLWESFIDVVDAALPMVYPSHYWSGSFGIDTPNAYPYEIVNSALADALRRSAQVQGAGRTIPWLQDFTLGYPPYGSPEVRAQIQAAHDAGINEWVLWNPGSRYTESALEPIGGFQDEPLVRVGNTLIPVSLRWELLDTTTALPDTLGRR</sequence>